<gene>
    <name evidence="3" type="ORF">SAMN05443431_101284</name>
</gene>
<name>A0A1I3J770_9FLAO</name>
<dbReference type="AlphaFoldDB" id="A0A1I3J770"/>
<dbReference type="NCBIfam" id="TIGR01845">
    <property type="entry name" value="outer_NodT"/>
    <property type="match status" value="1"/>
</dbReference>
<comment type="subcellular location">
    <subcellularLocation>
        <location evidence="2">Cell membrane</location>
        <topology evidence="2">Lipid-anchor</topology>
    </subcellularLocation>
</comment>
<accession>A0A1I3J770</accession>
<keyword evidence="2 3" id="KW-0449">Lipoprotein</keyword>
<evidence type="ECO:0000313" key="4">
    <source>
        <dbReference type="Proteomes" id="UP000199559"/>
    </source>
</evidence>
<dbReference type="Pfam" id="PF02321">
    <property type="entry name" value="OEP"/>
    <property type="match status" value="2"/>
</dbReference>
<feature type="chain" id="PRO_5011329567" evidence="2">
    <location>
        <begin position="30"/>
        <end position="472"/>
    </location>
</feature>
<evidence type="ECO:0000313" key="3">
    <source>
        <dbReference type="EMBL" id="SFI56112.1"/>
    </source>
</evidence>
<dbReference type="Gene3D" id="1.20.1600.10">
    <property type="entry name" value="Outer membrane efflux proteins (OEP)"/>
    <property type="match status" value="1"/>
</dbReference>
<reference evidence="4" key="1">
    <citation type="submission" date="2016-10" db="EMBL/GenBank/DDBJ databases">
        <authorList>
            <person name="Varghese N."/>
            <person name="Submissions S."/>
        </authorList>
    </citation>
    <scope>NUCLEOTIDE SEQUENCE [LARGE SCALE GENOMIC DNA]</scope>
    <source>
        <strain evidence="4">DSM 28881</strain>
    </source>
</reference>
<dbReference type="RefSeq" id="WP_090836818.1">
    <property type="nucleotide sequence ID" value="NZ_FORM01000001.1"/>
</dbReference>
<dbReference type="Proteomes" id="UP000199559">
    <property type="component" value="Unassembled WGS sequence"/>
</dbReference>
<keyword evidence="2" id="KW-0472">Membrane</keyword>
<keyword evidence="2" id="KW-0732">Signal</keyword>
<dbReference type="GO" id="GO:0015562">
    <property type="term" value="F:efflux transmembrane transporter activity"/>
    <property type="evidence" value="ECO:0007669"/>
    <property type="project" value="InterPro"/>
</dbReference>
<organism evidence="3 4">
    <name type="scientific">Olleya namhaensis</name>
    <dbReference type="NCBI Taxonomy" id="1144750"/>
    <lineage>
        <taxon>Bacteria</taxon>
        <taxon>Pseudomonadati</taxon>
        <taxon>Bacteroidota</taxon>
        <taxon>Flavobacteriia</taxon>
        <taxon>Flavobacteriales</taxon>
        <taxon>Flavobacteriaceae</taxon>
    </lineage>
</organism>
<dbReference type="STRING" id="1144750.SAMN05443431_101284"/>
<evidence type="ECO:0000256" key="2">
    <source>
        <dbReference type="RuleBase" id="RU362097"/>
    </source>
</evidence>
<dbReference type="Gene3D" id="2.20.200.10">
    <property type="entry name" value="Outer membrane efflux proteins (OEP)"/>
    <property type="match status" value="1"/>
</dbReference>
<dbReference type="GO" id="GO:0005886">
    <property type="term" value="C:plasma membrane"/>
    <property type="evidence" value="ECO:0007669"/>
    <property type="project" value="UniProtKB-SubCell"/>
</dbReference>
<keyword evidence="2" id="KW-1134">Transmembrane beta strand</keyword>
<sequence length="472" mass="52320">MKVNIKHRNFSRGALILVVALTLQSCFVAQDYVRPELPVSDALYRTDNLPTDSVSIADVSWKTLFTDQYLQQYIEEGLQNNMDVRIAIQQMVAAQAYAKQGKAGYLPSVSVGTNWTHQELSKNTQFGAFLTDTSTDQFDVTANLSWEADIWGKIRSNKRATQAAYLQSVAGHQAVKTQLISSIANTYYNLLALDAQLEVTKQTIATRKTSVETIKALKEAGQVTQVAVDQNVAQYNSAQALQVDIETAIFKTENMLSILLGKSAQDFERSNLDIQKIEENLKLGVPATLLSNRPDVMSAEYNLIQSFELTNVAKSNLYPSLKLTASGGLQSLEIDKLFNANSIFANIVGGLTQPLFNKRALKTQKEVAIAQQEQALLQFKKTLLIAGSEVSNALFSYESETKKFQFRENEVEALRTAEANSEELLKNGYATYLDLLTARQSVLSAELNIIDSKLQQLVSIVDLYEALGGGWR</sequence>
<comment type="similarity">
    <text evidence="1 2">Belongs to the outer membrane factor (OMF) (TC 1.B.17) family.</text>
</comment>
<dbReference type="PANTHER" id="PTHR30203">
    <property type="entry name" value="OUTER MEMBRANE CATION EFFLUX PROTEIN"/>
    <property type="match status" value="1"/>
</dbReference>
<protein>
    <submittedName>
        <fullName evidence="3">Efflux transporter, outer membrane factor (OMF) lipoprotein, NodT family</fullName>
    </submittedName>
</protein>
<keyword evidence="2" id="KW-0812">Transmembrane</keyword>
<proteinExistence type="inferred from homology"/>
<dbReference type="PANTHER" id="PTHR30203:SF33">
    <property type="entry name" value="BLR4455 PROTEIN"/>
    <property type="match status" value="1"/>
</dbReference>
<dbReference type="PROSITE" id="PS51257">
    <property type="entry name" value="PROKAR_LIPOPROTEIN"/>
    <property type="match status" value="1"/>
</dbReference>
<evidence type="ECO:0000256" key="1">
    <source>
        <dbReference type="ARBA" id="ARBA00007613"/>
    </source>
</evidence>
<dbReference type="InterPro" id="IPR010131">
    <property type="entry name" value="MdtP/NodT-like"/>
</dbReference>
<feature type="signal peptide" evidence="2">
    <location>
        <begin position="1"/>
        <end position="29"/>
    </location>
</feature>
<dbReference type="SUPFAM" id="SSF56954">
    <property type="entry name" value="Outer membrane efflux proteins (OEP)"/>
    <property type="match status" value="1"/>
</dbReference>
<dbReference type="InterPro" id="IPR003423">
    <property type="entry name" value="OMP_efflux"/>
</dbReference>
<dbReference type="EMBL" id="FORM01000001">
    <property type="protein sequence ID" value="SFI56112.1"/>
    <property type="molecule type" value="Genomic_DNA"/>
</dbReference>
<keyword evidence="2" id="KW-0564">Palmitate</keyword>
<keyword evidence="4" id="KW-1185">Reference proteome</keyword>